<organism evidence="1">
    <name type="scientific">marine sediment metagenome</name>
    <dbReference type="NCBI Taxonomy" id="412755"/>
    <lineage>
        <taxon>unclassified sequences</taxon>
        <taxon>metagenomes</taxon>
        <taxon>ecological metagenomes</taxon>
    </lineage>
</organism>
<dbReference type="AlphaFoldDB" id="A0A0F9BL13"/>
<evidence type="ECO:0000313" key="1">
    <source>
        <dbReference type="EMBL" id="KKK91294.1"/>
    </source>
</evidence>
<protein>
    <submittedName>
        <fullName evidence="1">Uncharacterized protein</fullName>
    </submittedName>
</protein>
<name>A0A0F9BL13_9ZZZZ</name>
<proteinExistence type="predicted"/>
<comment type="caution">
    <text evidence="1">The sequence shown here is derived from an EMBL/GenBank/DDBJ whole genome shotgun (WGS) entry which is preliminary data.</text>
</comment>
<dbReference type="EMBL" id="LAZR01048720">
    <property type="protein sequence ID" value="KKK91294.1"/>
    <property type="molecule type" value="Genomic_DNA"/>
</dbReference>
<accession>A0A0F9BL13</accession>
<gene>
    <name evidence="1" type="ORF">LCGC14_2714410</name>
</gene>
<reference evidence="1" key="1">
    <citation type="journal article" date="2015" name="Nature">
        <title>Complex archaea that bridge the gap between prokaryotes and eukaryotes.</title>
        <authorList>
            <person name="Spang A."/>
            <person name="Saw J.H."/>
            <person name="Jorgensen S.L."/>
            <person name="Zaremba-Niedzwiedzka K."/>
            <person name="Martijn J."/>
            <person name="Lind A.E."/>
            <person name="van Eijk R."/>
            <person name="Schleper C."/>
            <person name="Guy L."/>
            <person name="Ettema T.J."/>
        </authorList>
    </citation>
    <scope>NUCLEOTIDE SEQUENCE</scope>
</reference>
<sequence>MTVEFPFNMGQAVRIEGENKGQVRGLWIDFDGVHWVYLRYKDATGVLKFTWSRATDCEAV</sequence>